<dbReference type="OrthoDB" id="9811841at2"/>
<evidence type="ECO:0000259" key="11">
    <source>
        <dbReference type="SMART" id="SM00642"/>
    </source>
</evidence>
<evidence type="ECO:0000256" key="4">
    <source>
        <dbReference type="ARBA" id="ARBA00020295"/>
    </source>
</evidence>
<dbReference type="EMBL" id="RBEE01000004">
    <property type="protein sequence ID" value="RNL55785.1"/>
    <property type="molecule type" value="Genomic_DNA"/>
</dbReference>
<accession>A0A3N0C0Q3</accession>
<sequence length="1352" mass="156352">MNNPSSTYRIQFHKDFNFNDFERIIPYLIDLGIDTIYASPIFEAIPGSTHGYDVVNPHKLNAEIGTEKQLLAISKKLKKAGIKWLQDIVPNHTAFHPKNQMLMDVLENGSKSKYANFFDIDFEKSDGRLMVPFLGEDSQQAIKNGNVILKKIKGKFFLSAGDSDWPVNQETANILQKENLKKRNSQTDFIQQIADAQHYRLCNWQETNSNINYRRFFTVNALICVNIQHEEVFNDYHNYIFELFNKGVFQGFRIDHIDGLYDPKLYLEMLRKKVGDETYLVVEKILEHGEEMPSDWKMEGNTGYDFLAISNNLFTNTEAENSFNKLYQNVIGKKLNPEELIYQKKSNILWKHMAGELDNLFELFNSSNLSPENAISNRDLKEGIAEFLIQMPVYRYYHYEFPQKATHVEKLQSIIQKMMDKEATKEVGELFYKLFIQEPLKNTAEENQKLSQFYQRCMQFTGPLMAKGVEDTLMFTYNRFVGHSEVGDAPHAFGLSISQFHETMIDRQKNWPLSMNGSSTHDTKKGEDFRARLNVLTDVPQQWKELIKKLQVSATEIQNSYPKLKKLHKNDIYLIFQTVIGSLPFPGEDSDDIGIRLEQFIEKALREAKKRSNWENPDEKYEQNLKEFTQKLLDKEHPALKLINDFISSISEFTIINSLAQVTLKFMSPGVPDVYQGTELWDLSLVDPDNRRPVDYNLRKELLSSINENASLKNIWEERLSGKIKLWLTQILAKCRKSEKEIFDSGTYIPISVTGKYAEHILAFARQLNEKWIITVIPVGLAKVAEEQNLPVNKLNWDNTQIILPQEAPLEWLNLLHQKEGHKDILNNGILINQLFVELPIAIIKSIPKKKSRSAGILMHISSLPSKFGIGDMGAGAYNFIDFLHKSRQKYWQILPLNPTKAENGYSPYSSNSSTAGNILLISPEELLNEGLITAAELSAAKIPISNKIDFEKVETLKFKLLKTAYSNYCESRPKSLEKAFITFCKTESDWLDSFAIYTAIKAHHQNLEWYNWPKPYKFRDAETLLDFEKTYKSEIEEIKWQQFIFFRQWKKLKTLANKNDIQIIGDLPFYLDYDSVEVWSTPENFILDEQLNKVLVAGVPPDYFNELGQLWGMPIFNWPYMKGNKYSWWLNRLQKNMELFDLLRLDHFRAFASYWQVPAENTDAIHGSWEDGPGAEFFEIMKSHFGKLPFIAEDLGETSEAAEDIIKKFELPGMKVLQFAFGEHIGDSIHATHNFDTPDCTVYSGTHDNNTIKGWFKNETDSALHKRLFAYTGIHVNEKNINEIIIRLCYSSIAKLAILPIQDVLGLDSEARINMPGTNNNINWRWVVSAEALNKKVADKIKFMVELYGRV</sequence>
<evidence type="ECO:0000256" key="10">
    <source>
        <dbReference type="RuleBase" id="RU361207"/>
    </source>
</evidence>
<dbReference type="PANTHER" id="PTHR32438">
    <property type="entry name" value="4-ALPHA-GLUCANOTRANSFERASE DPE1, CHLOROPLASTIC/AMYLOPLASTIC"/>
    <property type="match status" value="1"/>
</dbReference>
<dbReference type="Pfam" id="PF02446">
    <property type="entry name" value="Glyco_hydro_77"/>
    <property type="match status" value="1"/>
</dbReference>
<protein>
    <recommendedName>
        <fullName evidence="4 10">4-alpha-glucanotransferase</fullName>
        <ecNumber evidence="3 10">2.4.1.25</ecNumber>
    </recommendedName>
    <alternativeName>
        <fullName evidence="8 10">Amylomaltase</fullName>
    </alternativeName>
    <alternativeName>
        <fullName evidence="9 10">Disproportionating enzyme</fullName>
    </alternativeName>
</protein>
<dbReference type="Gene3D" id="3.30.1590.10">
    <property type="entry name" value="Maltooligosyl trehalose synthase, domain 2"/>
    <property type="match status" value="1"/>
</dbReference>
<dbReference type="InterPro" id="IPR012767">
    <property type="entry name" value="Trehalose_TreY"/>
</dbReference>
<dbReference type="Gene3D" id="1.10.150.200">
    <property type="entry name" value="Maltooligosyl trehalose synthase, domain 3"/>
    <property type="match status" value="1"/>
</dbReference>
<dbReference type="RefSeq" id="WP_123204438.1">
    <property type="nucleotide sequence ID" value="NZ_RBEE01000004.1"/>
</dbReference>
<keyword evidence="7 10" id="KW-0119">Carbohydrate metabolism</keyword>
<dbReference type="PANTHER" id="PTHR32438:SF5">
    <property type="entry name" value="4-ALPHA-GLUCANOTRANSFERASE DPE1, CHLOROPLASTIC_AMYLOPLASTIC"/>
    <property type="match status" value="1"/>
</dbReference>
<keyword evidence="6 10" id="KW-0808">Transferase</keyword>
<evidence type="ECO:0000256" key="3">
    <source>
        <dbReference type="ARBA" id="ARBA00012560"/>
    </source>
</evidence>
<dbReference type="InterPro" id="IPR017853">
    <property type="entry name" value="GH"/>
</dbReference>
<dbReference type="InterPro" id="IPR003385">
    <property type="entry name" value="Glyco_hydro_77"/>
</dbReference>
<comment type="catalytic activity">
    <reaction evidence="1 10">
        <text>Transfers a segment of a (1-&gt;4)-alpha-D-glucan to a new position in an acceptor, which may be glucose or a (1-&gt;4)-alpha-D-glucan.</text>
        <dbReference type="EC" id="2.4.1.25"/>
    </reaction>
</comment>
<evidence type="ECO:0000256" key="8">
    <source>
        <dbReference type="ARBA" id="ARBA00031423"/>
    </source>
</evidence>
<dbReference type="NCBIfam" id="NF011080">
    <property type="entry name" value="PRK14508.1-3"/>
    <property type="match status" value="1"/>
</dbReference>
<dbReference type="GO" id="GO:0005975">
    <property type="term" value="P:carbohydrate metabolic process"/>
    <property type="evidence" value="ECO:0007669"/>
    <property type="project" value="InterPro"/>
</dbReference>
<evidence type="ECO:0000313" key="12">
    <source>
        <dbReference type="EMBL" id="RNL55785.1"/>
    </source>
</evidence>
<dbReference type="Pfam" id="PF00128">
    <property type="entry name" value="Alpha-amylase"/>
    <property type="match status" value="1"/>
</dbReference>
<keyword evidence="13" id="KW-1185">Reference proteome</keyword>
<keyword evidence="5 10" id="KW-0328">Glycosyltransferase</keyword>
<proteinExistence type="inferred from homology"/>
<dbReference type="GO" id="GO:0004134">
    <property type="term" value="F:4-alpha-glucanotransferase activity"/>
    <property type="evidence" value="ECO:0007669"/>
    <property type="project" value="UniProtKB-EC"/>
</dbReference>
<dbReference type="Gene3D" id="3.20.20.80">
    <property type="entry name" value="Glycosidases"/>
    <property type="match status" value="2"/>
</dbReference>
<dbReference type="SUPFAM" id="SSF51445">
    <property type="entry name" value="(Trans)glycosidases"/>
    <property type="match status" value="2"/>
</dbReference>
<reference evidence="12 13" key="1">
    <citation type="submission" date="2018-10" db="EMBL/GenBank/DDBJ databases">
        <title>Genome sequencing of Pedobacter jejuensis TNB23.</title>
        <authorList>
            <person name="Cho Y.-J."/>
            <person name="Cho A."/>
            <person name="Kim O.-S."/>
        </authorList>
    </citation>
    <scope>NUCLEOTIDE SEQUENCE [LARGE SCALE GENOMIC DNA]</scope>
    <source>
        <strain evidence="12 13">TNB23</strain>
    </source>
</reference>
<dbReference type="Gene3D" id="1.10.10.470">
    <property type="entry name" value="Maltooligosyl trehalose synthase, domain 4"/>
    <property type="match status" value="1"/>
</dbReference>
<evidence type="ECO:0000256" key="2">
    <source>
        <dbReference type="ARBA" id="ARBA00005684"/>
    </source>
</evidence>
<gene>
    <name evidence="12" type="primary">treY</name>
    <name evidence="12" type="ORF">D7004_03240</name>
</gene>
<dbReference type="EC" id="2.4.1.25" evidence="3 10"/>
<evidence type="ECO:0000256" key="5">
    <source>
        <dbReference type="ARBA" id="ARBA00022676"/>
    </source>
</evidence>
<evidence type="ECO:0000256" key="9">
    <source>
        <dbReference type="ARBA" id="ARBA00031501"/>
    </source>
</evidence>
<name>A0A3N0C0Q3_9SPHI</name>
<dbReference type="InterPro" id="IPR006047">
    <property type="entry name" value="GH13_cat_dom"/>
</dbReference>
<dbReference type="NCBIfam" id="TIGR00217">
    <property type="entry name" value="malQ"/>
    <property type="match status" value="1"/>
</dbReference>
<dbReference type="CDD" id="cd11336">
    <property type="entry name" value="AmyAc_MTSase"/>
    <property type="match status" value="1"/>
</dbReference>
<dbReference type="SMART" id="SM00642">
    <property type="entry name" value="Aamy"/>
    <property type="match status" value="1"/>
</dbReference>
<evidence type="ECO:0000256" key="6">
    <source>
        <dbReference type="ARBA" id="ARBA00022679"/>
    </source>
</evidence>
<evidence type="ECO:0000256" key="7">
    <source>
        <dbReference type="ARBA" id="ARBA00023277"/>
    </source>
</evidence>
<comment type="similarity">
    <text evidence="2 10">Belongs to the disproportionating enzyme family.</text>
</comment>
<feature type="domain" description="Glycosyl hydrolase family 13 catalytic" evidence="11">
    <location>
        <begin position="18"/>
        <end position="723"/>
    </location>
</feature>
<dbReference type="InterPro" id="IPR013797">
    <property type="entry name" value="Maltooligo_trehalose_synth_4"/>
</dbReference>
<evidence type="ECO:0000313" key="13">
    <source>
        <dbReference type="Proteomes" id="UP000274046"/>
    </source>
</evidence>
<dbReference type="Proteomes" id="UP000274046">
    <property type="component" value="Unassembled WGS sequence"/>
</dbReference>
<dbReference type="NCBIfam" id="TIGR02401">
    <property type="entry name" value="trehalose_TreY"/>
    <property type="match status" value="1"/>
</dbReference>
<comment type="caution">
    <text evidence="12">The sequence shown here is derived from an EMBL/GenBank/DDBJ whole genome shotgun (WGS) entry which is preliminary data.</text>
</comment>
<evidence type="ECO:0000256" key="1">
    <source>
        <dbReference type="ARBA" id="ARBA00000439"/>
    </source>
</evidence>
<organism evidence="12 13">
    <name type="scientific">Pedobacter jejuensis</name>
    <dbReference type="NCBI Taxonomy" id="1268550"/>
    <lineage>
        <taxon>Bacteria</taxon>
        <taxon>Pseudomonadati</taxon>
        <taxon>Bacteroidota</taxon>
        <taxon>Sphingobacteriia</taxon>
        <taxon>Sphingobacteriales</taxon>
        <taxon>Sphingobacteriaceae</taxon>
        <taxon>Pedobacter</taxon>
    </lineage>
</organism>